<name>A0A9N7YWM7_PLEPL</name>
<evidence type="ECO:0000313" key="2">
    <source>
        <dbReference type="EMBL" id="CAB1442670.1"/>
    </source>
</evidence>
<feature type="compositionally biased region" description="Basic and acidic residues" evidence="1">
    <location>
        <begin position="1175"/>
        <end position="1184"/>
    </location>
</feature>
<accession>A0A9N7YWM7</accession>
<feature type="region of interest" description="Disordered" evidence="1">
    <location>
        <begin position="1175"/>
        <end position="1201"/>
    </location>
</feature>
<sequence length="1496" mass="169785">MEFPASYYGKLDKRNPVVSAFERDINSFMTLMKRVASSSSKDNSDSYVRGIKFLVDIWKKFKHRLPSKMYEERMLQVADFLFGIKLYQLALWQGYSHHLQQFNSVSITDITSVDHFMASFFPKGLDTDQDVFAMKIRAMQGCALCLFELEKRHSVLRQDGLSKLLRVLNFTRIMMQALQQHEHLCWHIYNGSIQIYTICRYLMTMNYSSQALEYLLWASISLELSVPLMTVKYLSWIVTLYSAVCHCYYDNQAAVQAEKFARRALGKINELAEFEGKRVATTKEQKSDSQPPGSLSALTPTSTLMDLAITGENKVPVMSAVRFIKLLFLYKQPDAFTELSREMLQVLSGVEGVSFRKAEIELALLDGFNSLMSSERSRPKDSNMTDDRHKASLSMSDEFVCLVDTLHKLACGSALEVQPDEDLVLDVMLFLWGRVKVVMQRDIIENPDLASYLEKADKDNKWLWSLSRLCEVAFVHDLAAVDCITMTEMIHTLVILLESAAERSNKTPRPEAPEAVCGGVTASSFSLPETSSSDLLQKVCEMAKRGLTALAKGIATLMPPDSSAITDSVFMQKCCPLPPLSSRLSSETRSEKGNEDDGISEKEKEQMETKTESDIKDSRDISSTSVLLLAKDLHQKLDIIYHRASLKLLQLNAVAESELMDRIKKNKVSKALLLIQKALLLYNSMEIDKSRKTKNLLEVASSLIEKAEVEERRLYISTISKTPAEDLDKGLNEEEENPPPPPILLSRTDHALTFAPAPYNLEGQVCWYQLCGLAADGINRKVRLRDCFLPGTGILVPAVSCECVLRVEGLVPNQKYIFAVAAYDSNGKLLGNSIGRATFPLLAAMPVPLLSTWAHLAQVAFQTEQYTIAKTACRELWSHFTLPDPGTHSSHDSLATKRLCEQTLELSSPHLRKLFLISIFIETEINIQQGSLYYGCKNGPFIWEQEVRLAECERVLVAMDLAMYLEDGLAAVQAVVLKKCLIVLENSDRLKQKWTRNISEALMHMIACITYYLSKACRALREPPMAGSMIDCGRRLLKEVYDVQLQIRRGDRAIVKFERKSSLQLKALHVKNQKRILSQAATSTDNEISSPLTSSEDPTIFYEVIFYNPLRDAYENVMRVRRKAYFPEYAALLLQRTLKEGCLDLVLKWGQSIFEYLARRDKVILEALEGNGHIKSDQVPKENESPQNKNTTKDDTRNKLKQKKLHSMFQRVITNRELQSVENLLTTMSSLVQRRKKQLKLRNLYCEERVWKFSQLNPLYFSLAYSGVLLRRNSQQQPSTEYGIVSERDSSHPVVRVHGVARRGKDEAVRVDKIAKEENCEEQDTSSKTAEQQIERKRRTASMMLDSISKSALHLKRAMVLAHRGSHWTTLQHVCHTVWDQSCRIASLAQTASHLEPDSPLTAEQLHTTIIQLLSLATDLIMDMMNSLGLWSLYDSDLTEEELESSLHFSASMDDSTHVDLRWVCTLVLHTLERLHDCGKWESLAHFALLFNSYTK</sequence>
<dbReference type="PANTHER" id="PTHR33487:SF1">
    <property type="entry name" value="CILIA- AND FLAGELLA-ASSOCIATED PROTEIN 54"/>
    <property type="match status" value="1"/>
</dbReference>
<dbReference type="Proteomes" id="UP001153269">
    <property type="component" value="Unassembled WGS sequence"/>
</dbReference>
<organism evidence="2 3">
    <name type="scientific">Pleuronectes platessa</name>
    <name type="common">European plaice</name>
    <dbReference type="NCBI Taxonomy" id="8262"/>
    <lineage>
        <taxon>Eukaryota</taxon>
        <taxon>Metazoa</taxon>
        <taxon>Chordata</taxon>
        <taxon>Craniata</taxon>
        <taxon>Vertebrata</taxon>
        <taxon>Euteleostomi</taxon>
        <taxon>Actinopterygii</taxon>
        <taxon>Neopterygii</taxon>
        <taxon>Teleostei</taxon>
        <taxon>Neoteleostei</taxon>
        <taxon>Acanthomorphata</taxon>
        <taxon>Carangaria</taxon>
        <taxon>Pleuronectiformes</taxon>
        <taxon>Pleuronectoidei</taxon>
        <taxon>Pleuronectidae</taxon>
        <taxon>Pleuronectes</taxon>
    </lineage>
</organism>
<dbReference type="PANTHER" id="PTHR33487">
    <property type="entry name" value="CILIA- AND FLAGELLA-ASSOCIATED PROTEIN 54"/>
    <property type="match status" value="1"/>
</dbReference>
<evidence type="ECO:0008006" key="4">
    <source>
        <dbReference type="Google" id="ProtNLM"/>
    </source>
</evidence>
<dbReference type="GO" id="GO:0060271">
    <property type="term" value="P:cilium assembly"/>
    <property type="evidence" value="ECO:0007669"/>
    <property type="project" value="TreeGrafter"/>
</dbReference>
<reference evidence="2" key="1">
    <citation type="submission" date="2020-03" db="EMBL/GenBank/DDBJ databases">
        <authorList>
            <person name="Weist P."/>
        </authorList>
    </citation>
    <scope>NUCLEOTIDE SEQUENCE</scope>
</reference>
<keyword evidence="3" id="KW-1185">Reference proteome</keyword>
<dbReference type="Pfam" id="PF14858">
    <property type="entry name" value="CFAP54_N"/>
    <property type="match status" value="2"/>
</dbReference>
<evidence type="ECO:0000256" key="1">
    <source>
        <dbReference type="SAM" id="MobiDB-lite"/>
    </source>
</evidence>
<comment type="caution">
    <text evidence="2">The sequence shown here is derived from an EMBL/GenBank/DDBJ whole genome shotgun (WGS) entry which is preliminary data.</text>
</comment>
<gene>
    <name evidence="2" type="ORF">PLEPLA_LOCUS30388</name>
</gene>
<protein>
    <recommendedName>
        <fullName evidence="4">Cilia- and flagella-associated protein 54</fullName>
    </recommendedName>
</protein>
<dbReference type="EMBL" id="CADEAL010002891">
    <property type="protein sequence ID" value="CAB1442670.1"/>
    <property type="molecule type" value="Genomic_DNA"/>
</dbReference>
<feature type="compositionally biased region" description="Basic and acidic residues" evidence="1">
    <location>
        <begin position="586"/>
        <end position="617"/>
    </location>
</feature>
<evidence type="ECO:0000313" key="3">
    <source>
        <dbReference type="Proteomes" id="UP001153269"/>
    </source>
</evidence>
<feature type="compositionally biased region" description="Polar residues" evidence="1">
    <location>
        <begin position="288"/>
        <end position="298"/>
    </location>
</feature>
<feature type="region of interest" description="Disordered" evidence="1">
    <location>
        <begin position="279"/>
        <end position="298"/>
    </location>
</feature>
<dbReference type="InterPro" id="IPR027912">
    <property type="entry name" value="CFAP54"/>
</dbReference>
<proteinExistence type="predicted"/>
<feature type="region of interest" description="Disordered" evidence="1">
    <location>
        <begin position="581"/>
        <end position="617"/>
    </location>
</feature>